<proteinExistence type="predicted"/>
<accession>A0AAD4NFU8</accession>
<feature type="region of interest" description="Disordered" evidence="1">
    <location>
        <begin position="1"/>
        <end position="29"/>
    </location>
</feature>
<reference evidence="2" key="1">
    <citation type="submission" date="2022-01" db="EMBL/GenBank/DDBJ databases">
        <title>Genome Sequence Resource for Two Populations of Ditylenchus destructor, the Migratory Endoparasitic Phytonematode.</title>
        <authorList>
            <person name="Zhang H."/>
            <person name="Lin R."/>
            <person name="Xie B."/>
        </authorList>
    </citation>
    <scope>NUCLEOTIDE SEQUENCE</scope>
    <source>
        <strain evidence="2">BazhouSP</strain>
    </source>
</reference>
<name>A0AAD4NFU8_9BILA</name>
<feature type="region of interest" description="Disordered" evidence="1">
    <location>
        <begin position="311"/>
        <end position="331"/>
    </location>
</feature>
<organism evidence="2 3">
    <name type="scientific">Ditylenchus destructor</name>
    <dbReference type="NCBI Taxonomy" id="166010"/>
    <lineage>
        <taxon>Eukaryota</taxon>
        <taxon>Metazoa</taxon>
        <taxon>Ecdysozoa</taxon>
        <taxon>Nematoda</taxon>
        <taxon>Chromadorea</taxon>
        <taxon>Rhabditida</taxon>
        <taxon>Tylenchina</taxon>
        <taxon>Tylenchomorpha</taxon>
        <taxon>Sphaerularioidea</taxon>
        <taxon>Anguinidae</taxon>
        <taxon>Anguininae</taxon>
        <taxon>Ditylenchus</taxon>
    </lineage>
</organism>
<feature type="region of interest" description="Disordered" evidence="1">
    <location>
        <begin position="162"/>
        <end position="191"/>
    </location>
</feature>
<feature type="region of interest" description="Disordered" evidence="1">
    <location>
        <begin position="626"/>
        <end position="651"/>
    </location>
</feature>
<evidence type="ECO:0000256" key="1">
    <source>
        <dbReference type="SAM" id="MobiDB-lite"/>
    </source>
</evidence>
<evidence type="ECO:0000313" key="3">
    <source>
        <dbReference type="Proteomes" id="UP001201812"/>
    </source>
</evidence>
<comment type="caution">
    <text evidence="2">The sequence shown here is derived from an EMBL/GenBank/DDBJ whole genome shotgun (WGS) entry which is preliminary data.</text>
</comment>
<dbReference type="CDD" id="cd04508">
    <property type="entry name" value="Tudor_SF"/>
    <property type="match status" value="1"/>
</dbReference>
<protein>
    <submittedName>
        <fullName evidence="2">Uncharacterized protein</fullName>
    </submittedName>
</protein>
<sequence length="699" mass="76670">MLRSPSKKKGASLTKRVAVPSNPSGVTNNQTLVAHETSAEDKPIQSTLASTKAYSILRNANGGQSYEQNRLQPKLVQHLPPASTHSADLDDQLGNILEDNNDQHSQSIPKVISSTSTTEYATPRYITVSLEDLEQAGIDVQKLNQLSESQIQNLLAIKEQNNQHSHQQLHANQSRDLAGLRSTSSQQMTQNQAHFLTRGSEMERIENMDPDDSSLHSNGPPLLTPEEITPPMAPVMDSSQQLNGNNGDSQITITITDDGSLKLTDASHQTFFFSRDELSHRNIDATNLTDANIQEIIQMALPSLVMAKSEVGSPPLKKRPPPHPSNHKIQDPISTASLTSRILPRFPNHNGANFTSGNSRVQRPTYINHTVPSTSGIPPAPRPIPVARALYTAPPSSSIIHPIIRAPPHNKQNRKEPTAGTSASAMIGEEVEVRRPGSGRRELAIVKYHRPGFGYKVQFADGRFEWITENNMQGRTLSGNSRSQPNIGRFQSQSLSSEIRPIRRILTSLERSRAQRTQNQIRPIIAPLPNTMAQQKQRHFIGGTKSVVLNEEPHHNRPSTSKATEGETNHHFYCSVCDQNVTQSELSYLVIRVLACKPCSSSKVLVLDDDRDNIIDNLPQGTATNTAIASQNRTPSDIPPIQQNHGSGSCNNQGMIASTDGMIASSAAVKRKLNSTEGETVIPLNPEEITLNNDQNDKS</sequence>
<keyword evidence="3" id="KW-1185">Reference proteome</keyword>
<feature type="compositionally biased region" description="Basic residues" evidence="1">
    <location>
        <begin position="1"/>
        <end position="10"/>
    </location>
</feature>
<gene>
    <name evidence="2" type="ORF">DdX_00798</name>
</gene>
<dbReference type="AlphaFoldDB" id="A0AAD4NFU8"/>
<dbReference type="EMBL" id="JAKKPZ010000001">
    <property type="protein sequence ID" value="KAI1728603.1"/>
    <property type="molecule type" value="Genomic_DNA"/>
</dbReference>
<dbReference type="Proteomes" id="UP001201812">
    <property type="component" value="Unassembled WGS sequence"/>
</dbReference>
<evidence type="ECO:0000313" key="2">
    <source>
        <dbReference type="EMBL" id="KAI1728603.1"/>
    </source>
</evidence>
<feature type="region of interest" description="Disordered" evidence="1">
    <location>
        <begin position="475"/>
        <end position="494"/>
    </location>
</feature>